<dbReference type="InterPro" id="IPR013216">
    <property type="entry name" value="Methyltransf_11"/>
</dbReference>
<comment type="caution">
    <text evidence="5">The sequence shown here is derived from an EMBL/GenBank/DDBJ whole genome shotgun (WGS) entry which is preliminary data.</text>
</comment>
<dbReference type="EMBL" id="CAJNNV010007925">
    <property type="protein sequence ID" value="CAE8595569.1"/>
    <property type="molecule type" value="Genomic_DNA"/>
</dbReference>
<proteinExistence type="predicted"/>
<sequence length="327" mass="36234">MAKPSGDHTASARHRSRRPWARMMVAAVAVVVSATLRPRLLFCETGLPCKLPADKPWVSRILCRAAPSASGEEDLEPWATVEAAYDRISENFAESRRFTWPFVVNWLLGSGRSSQEARENSNREGRDADSRHRLLVAGCGDGRNVDAAIELEKFDPIWALDISQGMLQAAERRLGPERSSRARFLHGDVCEVPLQTASCDAVLCCAVLHHLPGNRSLMALREFARLLAPGGRLLVSCWDPRAPALTKRGRRAAGPEDHAYWVAWRCADGKDVDRWYHLPPLSDRLTLWSGLPGLELVRAELDGDNQVFEWARGDGSSPELLGETNSP</sequence>
<protein>
    <recommendedName>
        <fullName evidence="4">Methyltransferase type 11 domain-containing protein</fullName>
    </recommendedName>
</protein>
<evidence type="ECO:0000259" key="4">
    <source>
        <dbReference type="Pfam" id="PF08241"/>
    </source>
</evidence>
<gene>
    <name evidence="5" type="ORF">PGLA1383_LOCUS14079</name>
    <name evidence="6" type="ORF">PGLA2088_LOCUS40728</name>
</gene>
<dbReference type="Pfam" id="PF08241">
    <property type="entry name" value="Methyltransf_11"/>
    <property type="match status" value="1"/>
</dbReference>
<dbReference type="AlphaFoldDB" id="A0A813EC74"/>
<evidence type="ECO:0000256" key="3">
    <source>
        <dbReference type="ARBA" id="ARBA00022691"/>
    </source>
</evidence>
<name>A0A813EC74_POLGL</name>
<evidence type="ECO:0000313" key="6">
    <source>
        <dbReference type="EMBL" id="CAE8719553.1"/>
    </source>
</evidence>
<organism evidence="5 7">
    <name type="scientific">Polarella glacialis</name>
    <name type="common">Dinoflagellate</name>
    <dbReference type="NCBI Taxonomy" id="89957"/>
    <lineage>
        <taxon>Eukaryota</taxon>
        <taxon>Sar</taxon>
        <taxon>Alveolata</taxon>
        <taxon>Dinophyceae</taxon>
        <taxon>Suessiales</taxon>
        <taxon>Suessiaceae</taxon>
        <taxon>Polarella</taxon>
    </lineage>
</organism>
<dbReference type="OMA" id="VAWRCAD"/>
<evidence type="ECO:0000313" key="7">
    <source>
        <dbReference type="Proteomes" id="UP000654075"/>
    </source>
</evidence>
<keyword evidence="1" id="KW-0489">Methyltransferase</keyword>
<dbReference type="SUPFAM" id="SSF53335">
    <property type="entry name" value="S-adenosyl-L-methionine-dependent methyltransferases"/>
    <property type="match status" value="1"/>
</dbReference>
<keyword evidence="2" id="KW-0808">Transferase</keyword>
<evidence type="ECO:0000256" key="2">
    <source>
        <dbReference type="ARBA" id="ARBA00022679"/>
    </source>
</evidence>
<dbReference type="Proteomes" id="UP000626109">
    <property type="component" value="Unassembled WGS sequence"/>
</dbReference>
<keyword evidence="7" id="KW-1185">Reference proteome</keyword>
<dbReference type="PANTHER" id="PTHR43464">
    <property type="entry name" value="METHYLTRANSFERASE"/>
    <property type="match status" value="1"/>
</dbReference>
<reference evidence="5" key="1">
    <citation type="submission" date="2021-02" db="EMBL/GenBank/DDBJ databases">
        <authorList>
            <person name="Dougan E. K."/>
            <person name="Rhodes N."/>
            <person name="Thang M."/>
            <person name="Chan C."/>
        </authorList>
    </citation>
    <scope>NUCLEOTIDE SEQUENCE</scope>
</reference>
<dbReference type="EMBL" id="CAJNNW010033573">
    <property type="protein sequence ID" value="CAE8719553.1"/>
    <property type="molecule type" value="Genomic_DNA"/>
</dbReference>
<dbReference type="GO" id="GO:0008757">
    <property type="term" value="F:S-adenosylmethionine-dependent methyltransferase activity"/>
    <property type="evidence" value="ECO:0007669"/>
    <property type="project" value="InterPro"/>
</dbReference>
<feature type="domain" description="Methyltransferase type 11" evidence="4">
    <location>
        <begin position="137"/>
        <end position="235"/>
    </location>
</feature>
<keyword evidence="3" id="KW-0949">S-adenosyl-L-methionine</keyword>
<dbReference type="InterPro" id="IPR029063">
    <property type="entry name" value="SAM-dependent_MTases_sf"/>
</dbReference>
<evidence type="ECO:0000256" key="1">
    <source>
        <dbReference type="ARBA" id="ARBA00022603"/>
    </source>
</evidence>
<evidence type="ECO:0000313" key="5">
    <source>
        <dbReference type="EMBL" id="CAE8595569.1"/>
    </source>
</evidence>
<dbReference type="GO" id="GO:0032259">
    <property type="term" value="P:methylation"/>
    <property type="evidence" value="ECO:0007669"/>
    <property type="project" value="UniProtKB-KW"/>
</dbReference>
<dbReference type="Proteomes" id="UP000654075">
    <property type="component" value="Unassembled WGS sequence"/>
</dbReference>
<dbReference type="OrthoDB" id="412482at2759"/>
<accession>A0A813EC74</accession>
<dbReference type="PANTHER" id="PTHR43464:SF19">
    <property type="entry name" value="UBIQUINONE BIOSYNTHESIS O-METHYLTRANSFERASE, MITOCHONDRIAL"/>
    <property type="match status" value="1"/>
</dbReference>
<dbReference type="CDD" id="cd02440">
    <property type="entry name" value="AdoMet_MTases"/>
    <property type="match status" value="1"/>
</dbReference>
<dbReference type="Gene3D" id="3.40.50.150">
    <property type="entry name" value="Vaccinia Virus protein VP39"/>
    <property type="match status" value="1"/>
</dbReference>